<dbReference type="Proteomes" id="UP000663870">
    <property type="component" value="Unassembled WGS sequence"/>
</dbReference>
<name>A0A814UGG2_9BILA</name>
<organism evidence="2 3">
    <name type="scientific">Rotaria sordida</name>
    <dbReference type="NCBI Taxonomy" id="392033"/>
    <lineage>
        <taxon>Eukaryota</taxon>
        <taxon>Metazoa</taxon>
        <taxon>Spiralia</taxon>
        <taxon>Gnathifera</taxon>
        <taxon>Rotifera</taxon>
        <taxon>Eurotatoria</taxon>
        <taxon>Bdelloidea</taxon>
        <taxon>Philodinida</taxon>
        <taxon>Philodinidae</taxon>
        <taxon>Rotaria</taxon>
    </lineage>
</organism>
<evidence type="ECO:0000313" key="3">
    <source>
        <dbReference type="Proteomes" id="UP000663870"/>
    </source>
</evidence>
<dbReference type="EMBL" id="CAJNOL010000710">
    <property type="protein sequence ID" value="CAF1174138.1"/>
    <property type="molecule type" value="Genomic_DNA"/>
</dbReference>
<comment type="caution">
    <text evidence="2">The sequence shown here is derived from an EMBL/GenBank/DDBJ whole genome shotgun (WGS) entry which is preliminary data.</text>
</comment>
<reference evidence="2" key="1">
    <citation type="submission" date="2021-02" db="EMBL/GenBank/DDBJ databases">
        <authorList>
            <person name="Nowell W R."/>
        </authorList>
    </citation>
    <scope>NUCLEOTIDE SEQUENCE</scope>
</reference>
<keyword evidence="3" id="KW-1185">Reference proteome</keyword>
<gene>
    <name evidence="2" type="ORF">JXQ802_LOCUS22967</name>
</gene>
<sequence length="129" mass="15289">MSHNCVTIQKVENQSHRIWRYQRFLLVTEYYNKPPLPPPPFNIASETLVMNSIDSNENNIREKFKINDVMQRESAIAAGYLNHTLKHGKKNHIEVALQNIERRLHDLHERIHNDNQVLSYDQQWFSPDA</sequence>
<protein>
    <submittedName>
        <fullName evidence="2">Uncharacterized protein</fullName>
    </submittedName>
</protein>
<evidence type="ECO:0000313" key="2">
    <source>
        <dbReference type="EMBL" id="CAF1174138.1"/>
    </source>
</evidence>
<keyword evidence="1" id="KW-0175">Coiled coil</keyword>
<accession>A0A814UGG2</accession>
<evidence type="ECO:0000256" key="1">
    <source>
        <dbReference type="SAM" id="Coils"/>
    </source>
</evidence>
<dbReference type="AlphaFoldDB" id="A0A814UGG2"/>
<feature type="coiled-coil region" evidence="1">
    <location>
        <begin position="90"/>
        <end position="117"/>
    </location>
</feature>
<proteinExistence type="predicted"/>